<name>A0A2T3KYA7_PHOLD</name>
<keyword evidence="2 4" id="KW-0472">Membrane</keyword>
<comment type="subcellular location">
    <subcellularLocation>
        <location evidence="1">Cell outer membrane</location>
    </subcellularLocation>
</comment>
<evidence type="ECO:0000256" key="2">
    <source>
        <dbReference type="ARBA" id="ARBA00023136"/>
    </source>
</evidence>
<evidence type="ECO:0000313" key="7">
    <source>
        <dbReference type="EMBL" id="PSV12612.1"/>
    </source>
</evidence>
<dbReference type="Proteomes" id="UP000240530">
    <property type="component" value="Unassembled WGS sequence"/>
</dbReference>
<dbReference type="Gene3D" id="3.30.1330.60">
    <property type="entry name" value="OmpA-like domain"/>
    <property type="match status" value="1"/>
</dbReference>
<evidence type="ECO:0000256" key="5">
    <source>
        <dbReference type="SAM" id="SignalP"/>
    </source>
</evidence>
<protein>
    <recommendedName>
        <fullName evidence="6">OmpA-like domain-containing protein</fullName>
    </recommendedName>
</protein>
<evidence type="ECO:0000256" key="1">
    <source>
        <dbReference type="ARBA" id="ARBA00004442"/>
    </source>
</evidence>
<dbReference type="PRINTS" id="PR01021">
    <property type="entry name" value="OMPADOMAIN"/>
</dbReference>
<dbReference type="AlphaFoldDB" id="A0A2T3KYA7"/>
<sequence length="262" mass="30175">MNNHRCIFLFLIILLAGCSSAFWPAPGEIPLPPPQQAQLRQLEHHSFELQLLAVRGAKHCLPGQYITLENLYRKAREEALSGFVKDAEITLLKYQTQNAVIQEQMDWLEYHTLCLDPHYSEVELKERFLLYMAVDNQFALNKTELLPQYKESLIYASEIIKRQEHWHLQLIGYTDSQGNTTSNYHLGLARANTVKDFLVEKGVNTNQISVVSVGESQAIGDYTLTKQLNNRKVEARVLVEHHAQSIHRVFDIKDWHAIRDGL</sequence>
<feature type="signal peptide" evidence="5">
    <location>
        <begin position="1"/>
        <end position="21"/>
    </location>
</feature>
<dbReference type="SUPFAM" id="SSF103088">
    <property type="entry name" value="OmpA-like"/>
    <property type="match status" value="1"/>
</dbReference>
<evidence type="ECO:0000259" key="6">
    <source>
        <dbReference type="PROSITE" id="PS51123"/>
    </source>
</evidence>
<gene>
    <name evidence="7" type="ORF">C0W93_06085</name>
</gene>
<keyword evidence="3" id="KW-0998">Cell outer membrane</keyword>
<dbReference type="PANTHER" id="PTHR30329:SF21">
    <property type="entry name" value="LIPOPROTEIN YIAD-RELATED"/>
    <property type="match status" value="1"/>
</dbReference>
<evidence type="ECO:0000256" key="3">
    <source>
        <dbReference type="ARBA" id="ARBA00023237"/>
    </source>
</evidence>
<accession>A0A2T3KYA7</accession>
<dbReference type="InterPro" id="IPR006664">
    <property type="entry name" value="OMP_bac"/>
</dbReference>
<dbReference type="CDD" id="cd07185">
    <property type="entry name" value="OmpA_C-like"/>
    <property type="match status" value="1"/>
</dbReference>
<dbReference type="InterPro" id="IPR036737">
    <property type="entry name" value="OmpA-like_sf"/>
</dbReference>
<dbReference type="Pfam" id="PF00691">
    <property type="entry name" value="OmpA"/>
    <property type="match status" value="1"/>
</dbReference>
<dbReference type="InterPro" id="IPR050330">
    <property type="entry name" value="Bact_OuterMem_StrucFunc"/>
</dbReference>
<organism evidence="7 8">
    <name type="scientific">Photobacterium leiognathi subsp. mandapamensis</name>
    <name type="common">Photobacterium mandapamensis</name>
    <dbReference type="NCBI Taxonomy" id="48408"/>
    <lineage>
        <taxon>Bacteria</taxon>
        <taxon>Pseudomonadati</taxon>
        <taxon>Pseudomonadota</taxon>
        <taxon>Gammaproteobacteria</taxon>
        <taxon>Vibrionales</taxon>
        <taxon>Vibrionaceae</taxon>
        <taxon>Photobacterium</taxon>
    </lineage>
</organism>
<dbReference type="GO" id="GO:0009279">
    <property type="term" value="C:cell outer membrane"/>
    <property type="evidence" value="ECO:0007669"/>
    <property type="project" value="UniProtKB-SubCell"/>
</dbReference>
<dbReference type="InterPro" id="IPR006665">
    <property type="entry name" value="OmpA-like"/>
</dbReference>
<evidence type="ECO:0000313" key="8">
    <source>
        <dbReference type="Proteomes" id="UP000240530"/>
    </source>
</evidence>
<dbReference type="PROSITE" id="PS51123">
    <property type="entry name" value="OMPA_2"/>
    <property type="match status" value="1"/>
</dbReference>
<reference evidence="7 8" key="1">
    <citation type="submission" date="2018-03" db="EMBL/GenBank/DDBJ databases">
        <title>Whole genome sequencing of Histamine producing bacteria.</title>
        <authorList>
            <person name="Butler K."/>
        </authorList>
    </citation>
    <scope>NUCLEOTIDE SEQUENCE [LARGE SCALE GENOMIC DNA]</scope>
    <source>
        <strain evidence="7 8">Res.4.1</strain>
    </source>
</reference>
<comment type="caution">
    <text evidence="7">The sequence shown here is derived from an EMBL/GenBank/DDBJ whole genome shotgun (WGS) entry which is preliminary data.</text>
</comment>
<evidence type="ECO:0000256" key="4">
    <source>
        <dbReference type="PROSITE-ProRule" id="PRU00473"/>
    </source>
</evidence>
<dbReference type="PANTHER" id="PTHR30329">
    <property type="entry name" value="STATOR ELEMENT OF FLAGELLAR MOTOR COMPLEX"/>
    <property type="match status" value="1"/>
</dbReference>
<keyword evidence="5" id="KW-0732">Signal</keyword>
<dbReference type="EMBL" id="PYNS01000003">
    <property type="protein sequence ID" value="PSV12612.1"/>
    <property type="molecule type" value="Genomic_DNA"/>
</dbReference>
<proteinExistence type="predicted"/>
<feature type="domain" description="OmpA-like" evidence="6">
    <location>
        <begin position="125"/>
        <end position="241"/>
    </location>
</feature>
<dbReference type="PROSITE" id="PS51257">
    <property type="entry name" value="PROKAR_LIPOPROTEIN"/>
    <property type="match status" value="1"/>
</dbReference>
<feature type="chain" id="PRO_5015699279" description="OmpA-like domain-containing protein" evidence="5">
    <location>
        <begin position="22"/>
        <end position="262"/>
    </location>
</feature>